<dbReference type="RefSeq" id="WP_145028638.1">
    <property type="nucleotide sequence ID" value="NZ_CP036271.1"/>
</dbReference>
<dbReference type="KEGG" id="ccos:Pan44_14470"/>
<name>A0A517SBB8_9PLAN</name>
<accession>A0A517SBB8</accession>
<feature type="compositionally biased region" description="Gly residues" evidence="1">
    <location>
        <begin position="165"/>
        <end position="174"/>
    </location>
</feature>
<dbReference type="InParanoid" id="A0A517SBB8"/>
<feature type="chain" id="PRO_5022101710" evidence="2">
    <location>
        <begin position="25"/>
        <end position="579"/>
    </location>
</feature>
<feature type="signal peptide" evidence="2">
    <location>
        <begin position="1"/>
        <end position="24"/>
    </location>
</feature>
<evidence type="ECO:0000256" key="1">
    <source>
        <dbReference type="SAM" id="MobiDB-lite"/>
    </source>
</evidence>
<dbReference type="EMBL" id="CP036271">
    <property type="protein sequence ID" value="QDT53430.1"/>
    <property type="molecule type" value="Genomic_DNA"/>
</dbReference>
<sequence precursor="true">MRTHRWFKALAFGCCLGAGADAFAQAPFMGGGQANWIAADGSAVPPQYAPQMPGTFQAPYATNDPGVLYPPGTPQTFAPYPQVSPYGMGNYSEDMTYNQGGTWFRQILNKRRDYYFNVNALSTTTRGPGHATIGAQPIKLDPLTRGPAGYPVPNYGEAPYPGATTGTGGTGGTGSSTTTPASRVFVDDGVSPYPIMRPSATGAPTYEIDNTLFPIRSTRLFNEFNSPGIQLEWGFEEENGSGLKADAWWGFSSDQTFQRGTDRIDGVIIDQQLILDTEGQFLFTRNGAVTWDTGLPFTSVPGQDQLHGSTLGAQKYDVMYRVNVQSQAGGGGLQMMMPDLFPSTSAIRLRPVYGAKYTYIGETFDFRGIDSGLSYDIGTGTGGGTGGGTTGQSSTFRPDPWGTGGPNSIDSDLFETRVSSRVRTHLAGPTAGIRYDFGRSRNFKIWGQSSAGLMANYEEVRLNGFNAGENLGTRILLGTNMLDGDSRFSDSETHAHVSPVFEQTFMSESKILAALPGTREIPLLANANFRIGYTTTYIGNVARPADSIEWNGFPKTPKVKIDYQTWSMGKLNFGLEWTY</sequence>
<dbReference type="AlphaFoldDB" id="A0A517SBB8"/>
<gene>
    <name evidence="3" type="ORF">Pan44_14470</name>
</gene>
<evidence type="ECO:0000313" key="4">
    <source>
        <dbReference type="Proteomes" id="UP000315700"/>
    </source>
</evidence>
<dbReference type="Proteomes" id="UP000315700">
    <property type="component" value="Chromosome"/>
</dbReference>
<evidence type="ECO:0000256" key="2">
    <source>
        <dbReference type="SAM" id="SignalP"/>
    </source>
</evidence>
<feature type="compositionally biased region" description="Gly residues" evidence="1">
    <location>
        <begin position="380"/>
        <end position="390"/>
    </location>
</feature>
<evidence type="ECO:0000313" key="3">
    <source>
        <dbReference type="EMBL" id="QDT53430.1"/>
    </source>
</evidence>
<keyword evidence="2" id="KW-0732">Signal</keyword>
<keyword evidence="4" id="KW-1185">Reference proteome</keyword>
<organism evidence="3 4">
    <name type="scientific">Caulifigura coniformis</name>
    <dbReference type="NCBI Taxonomy" id="2527983"/>
    <lineage>
        <taxon>Bacteria</taxon>
        <taxon>Pseudomonadati</taxon>
        <taxon>Planctomycetota</taxon>
        <taxon>Planctomycetia</taxon>
        <taxon>Planctomycetales</taxon>
        <taxon>Planctomycetaceae</taxon>
        <taxon>Caulifigura</taxon>
    </lineage>
</organism>
<feature type="region of interest" description="Disordered" evidence="1">
    <location>
        <begin position="380"/>
        <end position="407"/>
    </location>
</feature>
<reference evidence="3 4" key="1">
    <citation type="submission" date="2019-02" db="EMBL/GenBank/DDBJ databases">
        <title>Deep-cultivation of Planctomycetes and their phenomic and genomic characterization uncovers novel biology.</title>
        <authorList>
            <person name="Wiegand S."/>
            <person name="Jogler M."/>
            <person name="Boedeker C."/>
            <person name="Pinto D."/>
            <person name="Vollmers J."/>
            <person name="Rivas-Marin E."/>
            <person name="Kohn T."/>
            <person name="Peeters S.H."/>
            <person name="Heuer A."/>
            <person name="Rast P."/>
            <person name="Oberbeckmann S."/>
            <person name="Bunk B."/>
            <person name="Jeske O."/>
            <person name="Meyerdierks A."/>
            <person name="Storesund J.E."/>
            <person name="Kallscheuer N."/>
            <person name="Luecker S."/>
            <person name="Lage O.M."/>
            <person name="Pohl T."/>
            <person name="Merkel B.J."/>
            <person name="Hornburger P."/>
            <person name="Mueller R.-W."/>
            <person name="Bruemmer F."/>
            <person name="Labrenz M."/>
            <person name="Spormann A.M."/>
            <person name="Op den Camp H."/>
            <person name="Overmann J."/>
            <person name="Amann R."/>
            <person name="Jetten M.S.M."/>
            <person name="Mascher T."/>
            <person name="Medema M.H."/>
            <person name="Devos D.P."/>
            <person name="Kaster A.-K."/>
            <person name="Ovreas L."/>
            <person name="Rohde M."/>
            <person name="Galperin M.Y."/>
            <person name="Jogler C."/>
        </authorList>
    </citation>
    <scope>NUCLEOTIDE SEQUENCE [LARGE SCALE GENOMIC DNA]</scope>
    <source>
        <strain evidence="3 4">Pan44</strain>
    </source>
</reference>
<feature type="region of interest" description="Disordered" evidence="1">
    <location>
        <begin position="154"/>
        <end position="182"/>
    </location>
</feature>
<protein>
    <submittedName>
        <fullName evidence="3">Uncharacterized protein</fullName>
    </submittedName>
</protein>
<dbReference type="OrthoDB" id="208273at2"/>
<proteinExistence type="predicted"/>